<gene>
    <name evidence="2" type="ORF">O181_088234</name>
</gene>
<keyword evidence="3" id="KW-1185">Reference proteome</keyword>
<accession>A0A9Q3IR86</accession>
<feature type="compositionally biased region" description="Polar residues" evidence="1">
    <location>
        <begin position="52"/>
        <end position="63"/>
    </location>
</feature>
<dbReference type="Proteomes" id="UP000765509">
    <property type="component" value="Unassembled WGS sequence"/>
</dbReference>
<evidence type="ECO:0000256" key="1">
    <source>
        <dbReference type="SAM" id="MobiDB-lite"/>
    </source>
</evidence>
<dbReference type="OrthoDB" id="2501290at2759"/>
<organism evidence="2 3">
    <name type="scientific">Austropuccinia psidii MF-1</name>
    <dbReference type="NCBI Taxonomy" id="1389203"/>
    <lineage>
        <taxon>Eukaryota</taxon>
        <taxon>Fungi</taxon>
        <taxon>Dikarya</taxon>
        <taxon>Basidiomycota</taxon>
        <taxon>Pucciniomycotina</taxon>
        <taxon>Pucciniomycetes</taxon>
        <taxon>Pucciniales</taxon>
        <taxon>Sphaerophragmiaceae</taxon>
        <taxon>Austropuccinia</taxon>
    </lineage>
</organism>
<name>A0A9Q3IR86_9BASI</name>
<dbReference type="AlphaFoldDB" id="A0A9Q3IR86"/>
<comment type="caution">
    <text evidence="2">The sequence shown here is derived from an EMBL/GenBank/DDBJ whole genome shotgun (WGS) entry which is preliminary data.</text>
</comment>
<evidence type="ECO:0000313" key="2">
    <source>
        <dbReference type="EMBL" id="MBW0548519.1"/>
    </source>
</evidence>
<dbReference type="EMBL" id="AVOT02053742">
    <property type="protein sequence ID" value="MBW0548519.1"/>
    <property type="molecule type" value="Genomic_DNA"/>
</dbReference>
<evidence type="ECO:0000313" key="3">
    <source>
        <dbReference type="Proteomes" id="UP000765509"/>
    </source>
</evidence>
<feature type="region of interest" description="Disordered" evidence="1">
    <location>
        <begin position="52"/>
        <end position="80"/>
    </location>
</feature>
<reference evidence="2" key="1">
    <citation type="submission" date="2021-03" db="EMBL/GenBank/DDBJ databases">
        <title>Draft genome sequence of rust myrtle Austropuccinia psidii MF-1, a brazilian biotype.</title>
        <authorList>
            <person name="Quecine M.C."/>
            <person name="Pachon D.M.R."/>
            <person name="Bonatelli M.L."/>
            <person name="Correr F.H."/>
            <person name="Franceschini L.M."/>
            <person name="Leite T.F."/>
            <person name="Margarido G.R.A."/>
            <person name="Almeida C.A."/>
            <person name="Ferrarezi J.A."/>
            <person name="Labate C.A."/>
        </authorList>
    </citation>
    <scope>NUCLEOTIDE SEQUENCE</scope>
    <source>
        <strain evidence="2">MF-1</strain>
    </source>
</reference>
<sequence>MQEALKKMKELTKTLKEQKEAVNKEVPSENEDVKQFMNQLNELTNMAKPQNKIINSPQSSNQGFKARENVPQPPNRSLPYVPAQNVQKFNVKYYIISQKKDTQQEDVMSILKIKIRNG</sequence>
<protein>
    <submittedName>
        <fullName evidence="2">Uncharacterized protein</fullName>
    </submittedName>
</protein>
<proteinExistence type="predicted"/>